<evidence type="ECO:0000256" key="3">
    <source>
        <dbReference type="ARBA" id="ARBA00023172"/>
    </source>
</evidence>
<dbReference type="PROSITE" id="PS51900">
    <property type="entry name" value="CB"/>
    <property type="match status" value="1"/>
</dbReference>
<dbReference type="InterPro" id="IPR011010">
    <property type="entry name" value="DNA_brk_join_enz"/>
</dbReference>
<evidence type="ECO:0000256" key="1">
    <source>
        <dbReference type="ARBA" id="ARBA00008857"/>
    </source>
</evidence>
<dbReference type="InterPro" id="IPR002104">
    <property type="entry name" value="Integrase_catalytic"/>
</dbReference>
<protein>
    <submittedName>
        <fullName evidence="7">Site-specific integrase</fullName>
    </submittedName>
</protein>
<gene>
    <name evidence="7" type="ORF">Q9R02_05670</name>
</gene>
<sequence>MQWRDDGGKSRESTHALKRDADKALRELTAAKVTTGHYLDDAAGSMAFKAWFERWTGSQVWADNTRTNADQALASVPFQDRPVNKIRTSDVQAWVKELTERLEPSTISTRHGTIKSCFKAAVTDRLIHANPCDGVKLPRVRRKAAAMTIPSPAQVKGALDAAPAWFAGFVSVCAFAGLRLGEAAGLQLADIDFKARTITVARQIQGETVKTLKDVPPKHGSERVIYIPKGLVKLLAKHVEEVGVFGDEKWLFGYGGHVLSRHGAGAEWRKIRDATGLGEFTLHDLRHYYASGPIAAGCDVVTVQRALGHATPSITLDVYSHLWPSAEDKTRAAAAGLLADVLAA</sequence>
<evidence type="ECO:0000313" key="7">
    <source>
        <dbReference type="EMBL" id="MDP5226641.1"/>
    </source>
</evidence>
<dbReference type="RefSeq" id="WP_305995684.1">
    <property type="nucleotide sequence ID" value="NZ_JAVALS010000002.1"/>
</dbReference>
<dbReference type="Pfam" id="PF00589">
    <property type="entry name" value="Phage_integrase"/>
    <property type="match status" value="1"/>
</dbReference>
<dbReference type="Proteomes" id="UP001232725">
    <property type="component" value="Unassembled WGS sequence"/>
</dbReference>
<dbReference type="PANTHER" id="PTHR30349">
    <property type="entry name" value="PHAGE INTEGRASE-RELATED"/>
    <property type="match status" value="1"/>
</dbReference>
<dbReference type="Gene3D" id="1.10.443.10">
    <property type="entry name" value="Intergrase catalytic core"/>
    <property type="match status" value="1"/>
</dbReference>
<feature type="domain" description="Tyr recombinase" evidence="5">
    <location>
        <begin position="142"/>
        <end position="334"/>
    </location>
</feature>
<comment type="similarity">
    <text evidence="1">Belongs to the 'phage' integrase family.</text>
</comment>
<name>A0ABT9IM30_9MICC</name>
<evidence type="ECO:0000256" key="4">
    <source>
        <dbReference type="PROSITE-ProRule" id="PRU01248"/>
    </source>
</evidence>
<reference evidence="7 8" key="1">
    <citation type="submission" date="2023-08" db="EMBL/GenBank/DDBJ databases">
        <title>Arthrobacter horti sp. nov., isolated from forest soil.</title>
        <authorList>
            <person name="Park M."/>
        </authorList>
    </citation>
    <scope>NUCLEOTIDE SEQUENCE [LARGE SCALE GENOMIC DNA]</scope>
    <source>
        <strain evidence="7 8">YJM1</strain>
    </source>
</reference>
<keyword evidence="3" id="KW-0233">DNA recombination</keyword>
<dbReference type="InterPro" id="IPR010998">
    <property type="entry name" value="Integrase_recombinase_N"/>
</dbReference>
<dbReference type="InterPro" id="IPR044068">
    <property type="entry name" value="CB"/>
</dbReference>
<dbReference type="CDD" id="cd01189">
    <property type="entry name" value="INT_ICEBs1_C_like"/>
    <property type="match status" value="1"/>
</dbReference>
<dbReference type="PANTHER" id="PTHR30349:SF64">
    <property type="entry name" value="PROPHAGE INTEGRASE INTD-RELATED"/>
    <property type="match status" value="1"/>
</dbReference>
<evidence type="ECO:0000259" key="5">
    <source>
        <dbReference type="PROSITE" id="PS51898"/>
    </source>
</evidence>
<feature type="domain" description="Core-binding (CB)" evidence="6">
    <location>
        <begin position="46"/>
        <end position="122"/>
    </location>
</feature>
<dbReference type="Gene3D" id="1.10.150.130">
    <property type="match status" value="1"/>
</dbReference>
<organism evidence="7 8">
    <name type="scientific">Arthrobacter horti</name>
    <dbReference type="NCBI Taxonomy" id="3068273"/>
    <lineage>
        <taxon>Bacteria</taxon>
        <taxon>Bacillati</taxon>
        <taxon>Actinomycetota</taxon>
        <taxon>Actinomycetes</taxon>
        <taxon>Micrococcales</taxon>
        <taxon>Micrococcaceae</taxon>
        <taxon>Arthrobacter</taxon>
    </lineage>
</organism>
<keyword evidence="2 4" id="KW-0238">DNA-binding</keyword>
<dbReference type="InterPro" id="IPR050090">
    <property type="entry name" value="Tyrosine_recombinase_XerCD"/>
</dbReference>
<dbReference type="PROSITE" id="PS51898">
    <property type="entry name" value="TYR_RECOMBINASE"/>
    <property type="match status" value="1"/>
</dbReference>
<evidence type="ECO:0000313" key="8">
    <source>
        <dbReference type="Proteomes" id="UP001232725"/>
    </source>
</evidence>
<dbReference type="SUPFAM" id="SSF56349">
    <property type="entry name" value="DNA breaking-rejoining enzymes"/>
    <property type="match status" value="1"/>
</dbReference>
<evidence type="ECO:0000256" key="2">
    <source>
        <dbReference type="ARBA" id="ARBA00023125"/>
    </source>
</evidence>
<evidence type="ECO:0000259" key="6">
    <source>
        <dbReference type="PROSITE" id="PS51900"/>
    </source>
</evidence>
<proteinExistence type="inferred from homology"/>
<keyword evidence="8" id="KW-1185">Reference proteome</keyword>
<comment type="caution">
    <text evidence="7">The sequence shown here is derived from an EMBL/GenBank/DDBJ whole genome shotgun (WGS) entry which is preliminary data.</text>
</comment>
<dbReference type="InterPro" id="IPR013762">
    <property type="entry name" value="Integrase-like_cat_sf"/>
</dbReference>
<accession>A0ABT9IM30</accession>
<dbReference type="EMBL" id="JAVALS010000002">
    <property type="protein sequence ID" value="MDP5226641.1"/>
    <property type="molecule type" value="Genomic_DNA"/>
</dbReference>